<evidence type="ECO:0000313" key="4">
    <source>
        <dbReference type="Proteomes" id="UP000324308"/>
    </source>
</evidence>
<dbReference type="Gene3D" id="3.40.50.1110">
    <property type="entry name" value="SGNH hydrolase"/>
    <property type="match status" value="1"/>
</dbReference>
<name>A0ABX5ZTH0_STRTE</name>
<dbReference type="PANTHER" id="PTHR43784">
    <property type="entry name" value="GDSL-LIKE LIPASE/ACYLHYDROLASE, PUTATIVE (AFU_ORTHOLOGUE AFUA_2G00820)-RELATED"/>
    <property type="match status" value="1"/>
</dbReference>
<proteinExistence type="predicted"/>
<dbReference type="Pfam" id="PF13472">
    <property type="entry name" value="Lipase_GDSL_2"/>
    <property type="match status" value="1"/>
</dbReference>
<evidence type="ECO:0000313" key="3">
    <source>
        <dbReference type="EMBL" id="QER87526.1"/>
    </source>
</evidence>
<feature type="compositionally biased region" description="Basic and acidic residues" evidence="1">
    <location>
        <begin position="266"/>
        <end position="282"/>
    </location>
</feature>
<evidence type="ECO:0000259" key="2">
    <source>
        <dbReference type="Pfam" id="PF13472"/>
    </source>
</evidence>
<dbReference type="InterPro" id="IPR036514">
    <property type="entry name" value="SGNH_hydro_sf"/>
</dbReference>
<accession>A0ABX5ZTH0</accession>
<dbReference type="PANTHER" id="PTHR43784:SF2">
    <property type="entry name" value="GDSL-LIKE LIPASE_ACYLHYDROLASE, PUTATIVE (AFU_ORTHOLOGUE AFUA_2G00820)-RELATED"/>
    <property type="match status" value="1"/>
</dbReference>
<dbReference type="InterPro" id="IPR053140">
    <property type="entry name" value="GDSL_Rv0518-like"/>
</dbReference>
<sequence>MPGTDTSYLRYVALGDSQTEGLGDGDDIGGLRGFADRLAEHLARHEPALQYANLAVRGRLAAQIHAEQLAPALALRPDLATVVAGVNDLLRPRFDADEVCTHLDAMFGALTAQGALVATITVPDLSRVCPIARPLIPRVTELNEGIRDTARRHGVIVAETALHPVAGDPRLWSHDRLHASPLGHRRIAAALAQALSLPGSDDTWTHPLPPQTLPTGVRAVGTELRWAAGFLGPWLLRRLRGRSSGDGRSAKRPLLHPVLDASLTAPDDRRPALDDRRPVTDG</sequence>
<dbReference type="GO" id="GO:0016787">
    <property type="term" value="F:hydrolase activity"/>
    <property type="evidence" value="ECO:0007669"/>
    <property type="project" value="UniProtKB-KW"/>
</dbReference>
<dbReference type="RefSeq" id="WP_150155254.1">
    <property type="nucleotide sequence ID" value="NZ_CP043959.1"/>
</dbReference>
<gene>
    <name evidence="3" type="ORF">F3L20_18095</name>
</gene>
<keyword evidence="3" id="KW-0378">Hydrolase</keyword>
<protein>
    <submittedName>
        <fullName evidence="3">SGNH/GDSL hydrolase family protein</fullName>
    </submittedName>
</protein>
<dbReference type="CDD" id="cd01832">
    <property type="entry name" value="SGNH_hydrolase_like_1"/>
    <property type="match status" value="1"/>
</dbReference>
<feature type="region of interest" description="Disordered" evidence="1">
    <location>
        <begin position="262"/>
        <end position="282"/>
    </location>
</feature>
<keyword evidence="4" id="KW-1185">Reference proteome</keyword>
<feature type="domain" description="SGNH hydrolase-type esterase" evidence="2">
    <location>
        <begin position="13"/>
        <end position="186"/>
    </location>
</feature>
<reference evidence="3 4" key="1">
    <citation type="submission" date="2019-09" db="EMBL/GenBank/DDBJ databases">
        <title>Draft genome sequence of the Ebosin-producing strain Streptomyces sp. 139.</title>
        <authorList>
            <person name="Ai L."/>
            <person name="Geng M."/>
            <person name="Ma M."/>
            <person name="Bai L."/>
        </authorList>
    </citation>
    <scope>NUCLEOTIDE SEQUENCE [LARGE SCALE GENOMIC DNA]</scope>
    <source>
        <strain evidence="3 4">139</strain>
    </source>
</reference>
<dbReference type="Proteomes" id="UP000324308">
    <property type="component" value="Chromosome"/>
</dbReference>
<dbReference type="InterPro" id="IPR013830">
    <property type="entry name" value="SGNH_hydro"/>
</dbReference>
<dbReference type="SUPFAM" id="SSF52266">
    <property type="entry name" value="SGNH hydrolase"/>
    <property type="match status" value="1"/>
</dbReference>
<evidence type="ECO:0000256" key="1">
    <source>
        <dbReference type="SAM" id="MobiDB-lite"/>
    </source>
</evidence>
<organism evidence="3 4">
    <name type="scientific">Streptomyces tendae</name>
    <dbReference type="NCBI Taxonomy" id="1932"/>
    <lineage>
        <taxon>Bacteria</taxon>
        <taxon>Bacillati</taxon>
        <taxon>Actinomycetota</taxon>
        <taxon>Actinomycetes</taxon>
        <taxon>Kitasatosporales</taxon>
        <taxon>Streptomycetaceae</taxon>
        <taxon>Streptomyces</taxon>
    </lineage>
</organism>
<dbReference type="EMBL" id="CP043959">
    <property type="protein sequence ID" value="QER87526.1"/>
    <property type="molecule type" value="Genomic_DNA"/>
</dbReference>